<name>A0A023FZX6_AMBPA</name>
<evidence type="ECO:0000313" key="2">
    <source>
        <dbReference type="EMBL" id="JAC27077.1"/>
    </source>
</evidence>
<evidence type="ECO:0000256" key="1">
    <source>
        <dbReference type="SAM" id="SignalP"/>
    </source>
</evidence>
<organism evidence="2">
    <name type="scientific">Amblyomma parvum</name>
    <name type="common">South American tick</name>
    <dbReference type="NCBI Taxonomy" id="251391"/>
    <lineage>
        <taxon>Eukaryota</taxon>
        <taxon>Metazoa</taxon>
        <taxon>Ecdysozoa</taxon>
        <taxon>Arthropoda</taxon>
        <taxon>Chelicerata</taxon>
        <taxon>Arachnida</taxon>
        <taxon>Acari</taxon>
        <taxon>Parasitiformes</taxon>
        <taxon>Ixodida</taxon>
        <taxon>Ixodoidea</taxon>
        <taxon>Ixodidae</taxon>
        <taxon>Amblyomminae</taxon>
        <taxon>Amblyomma</taxon>
    </lineage>
</organism>
<feature type="chain" id="PRO_5001516335" evidence="1">
    <location>
        <begin position="22"/>
        <end position="77"/>
    </location>
</feature>
<proteinExistence type="evidence at transcript level"/>
<reference evidence="2" key="1">
    <citation type="submission" date="2014-03" db="EMBL/GenBank/DDBJ databases">
        <title>The sialotranscriptome of Amblyomma triste, Amblyomma parvum and Amblyomma cajennense ticks, uncovered by 454-based RNA-seq.</title>
        <authorList>
            <person name="Garcia G.R."/>
            <person name="Gardinassi L.G."/>
            <person name="Ribeiro J.M."/>
            <person name="Anatrielo E."/>
            <person name="Ferreira B.R."/>
            <person name="Moreira H.N."/>
            <person name="Mafra C."/>
            <person name="Olegario M.M."/>
            <person name="Szabo P.J."/>
            <person name="Miranda-Santos I.K."/>
            <person name="Maruyama S.R."/>
        </authorList>
    </citation>
    <scope>NUCLEOTIDE SEQUENCE</scope>
    <source>
        <strain evidence="2">Araguapaz</strain>
        <tissue evidence="2">Salivary glands</tissue>
    </source>
</reference>
<dbReference type="AlphaFoldDB" id="A0A023FZX6"/>
<keyword evidence="1" id="KW-0732">Signal</keyword>
<dbReference type="EMBL" id="GBBL01000243">
    <property type="protein sequence ID" value="JAC27077.1"/>
    <property type="molecule type" value="mRNA"/>
</dbReference>
<protein>
    <submittedName>
        <fullName evidence="2">Putative secreted protein</fullName>
    </submittedName>
</protein>
<feature type="signal peptide" evidence="1">
    <location>
        <begin position="1"/>
        <end position="21"/>
    </location>
</feature>
<accession>A0A023FZX6</accession>
<sequence length="77" mass="8873">MSPKIYGISTLFFFLSKPTQAASRASYKTYAHRDRHFHIPKLRGTAAGEQLRFVARLYSKHAFATFSSPEPYFSQQQ</sequence>